<reference evidence="2" key="1">
    <citation type="journal article" date="2022" name="Nat. Commun.">
        <title>Chromosome evolution and the genetic basis of agronomically important traits in greater yam.</title>
        <authorList>
            <person name="Bredeson J.V."/>
            <person name="Lyons J.B."/>
            <person name="Oniyinde I.O."/>
            <person name="Okereke N.R."/>
            <person name="Kolade O."/>
            <person name="Nnabue I."/>
            <person name="Nwadili C.O."/>
            <person name="Hribova E."/>
            <person name="Parker M."/>
            <person name="Nwogha J."/>
            <person name="Shu S."/>
            <person name="Carlson J."/>
            <person name="Kariba R."/>
            <person name="Muthemba S."/>
            <person name="Knop K."/>
            <person name="Barton G.J."/>
            <person name="Sherwood A.V."/>
            <person name="Lopez-Montes A."/>
            <person name="Asiedu R."/>
            <person name="Jamnadass R."/>
            <person name="Muchugi A."/>
            <person name="Goodstein D."/>
            <person name="Egesi C.N."/>
            <person name="Featherston J."/>
            <person name="Asfaw A."/>
            <person name="Simpson G.G."/>
            <person name="Dolezel J."/>
            <person name="Hendre P.S."/>
            <person name="Van Deynze A."/>
            <person name="Kumar P.L."/>
            <person name="Obidiegwu J.E."/>
            <person name="Bhattacharjee R."/>
            <person name="Rokhsar D.S."/>
        </authorList>
    </citation>
    <scope>NUCLEOTIDE SEQUENCE [LARGE SCALE GENOMIC DNA]</scope>
    <source>
        <strain evidence="2">cv. TDa95/00328</strain>
    </source>
</reference>
<gene>
    <name evidence="1" type="ORF">IHE45_13G082900</name>
</gene>
<comment type="caution">
    <text evidence="1">The sequence shown here is derived from an EMBL/GenBank/DDBJ whole genome shotgun (WGS) entry which is preliminary data.</text>
</comment>
<proteinExistence type="predicted"/>
<name>A0ACB7UZD3_DIOAL</name>
<evidence type="ECO:0000313" key="1">
    <source>
        <dbReference type="EMBL" id="KAH7666168.1"/>
    </source>
</evidence>
<keyword evidence="2" id="KW-1185">Reference proteome</keyword>
<accession>A0ACB7UZD3</accession>
<sequence length="604" mass="67123">MKKASFYDFLLSFLKLKTCLSISSPPKHPQDHPKKQSNGWKCMPYIIGNETFEKIASMGLLANFTVYLVSHFQMKQVDAANLAQVFFGTINFAPLVGAFIADAYLGRFKTLACASIASFLGMVALTLTAVVPELKPPSCTDATKQLGQCLGPSKAQTGALYLSLALLVIGAGGVRPCSLPFGVDQFDPNTKKDQDGLNSFFNWYYCTSTAALVIGLTVFVYIQDSVSWAIGFGIPTGFMLFSIIFFFLGVRLYVYVPPQGSIFSGIVQVFVASFKKRSLKLPSPHDLKLQEALLYNPPIKNDRVIKLPLSSQFSFLNKAAIKSEDDEIKVEDNSPRDPWKLCSIQQIEEVKCLIRIIPIWSSSIICFLAVAQQWTFTILQSLTMDRHLGPHFQIPAGTICSISLLSLTIFMPIYDKIFVPLARNITKIDNGITLLQRQGVGQVFSILAMVVAGLVEKKRRASALFHGGINGSSPLTAMWLAPQLILMGIAEAFNAVGQIEFYNRQFPEHMQTLAGSLFFCSWAGASYLSSFLVAVVKKTTSRNQVRTSWLEDNLNVGRLDLFYYVIALMGVMNLIYFMVCAHFYRYKGIQVVQVDESDRKEIIP</sequence>
<dbReference type="EMBL" id="CM037023">
    <property type="protein sequence ID" value="KAH7666168.1"/>
    <property type="molecule type" value="Genomic_DNA"/>
</dbReference>
<evidence type="ECO:0000313" key="2">
    <source>
        <dbReference type="Proteomes" id="UP000827976"/>
    </source>
</evidence>
<protein>
    <submittedName>
        <fullName evidence="1">Proton-dependent oligopeptide transporter family protein</fullName>
    </submittedName>
</protein>
<dbReference type="Proteomes" id="UP000827976">
    <property type="component" value="Chromosome 13"/>
</dbReference>
<organism evidence="1 2">
    <name type="scientific">Dioscorea alata</name>
    <name type="common">Purple yam</name>
    <dbReference type="NCBI Taxonomy" id="55571"/>
    <lineage>
        <taxon>Eukaryota</taxon>
        <taxon>Viridiplantae</taxon>
        <taxon>Streptophyta</taxon>
        <taxon>Embryophyta</taxon>
        <taxon>Tracheophyta</taxon>
        <taxon>Spermatophyta</taxon>
        <taxon>Magnoliopsida</taxon>
        <taxon>Liliopsida</taxon>
        <taxon>Dioscoreales</taxon>
        <taxon>Dioscoreaceae</taxon>
        <taxon>Dioscorea</taxon>
    </lineage>
</organism>